<dbReference type="InterPro" id="IPR037094">
    <property type="entry name" value="Glyco_hydro_38_cen_sf"/>
</dbReference>
<dbReference type="Gene3D" id="2.60.40.2220">
    <property type="match status" value="1"/>
</dbReference>
<evidence type="ECO:0000256" key="2">
    <source>
        <dbReference type="ARBA" id="ARBA00022723"/>
    </source>
</evidence>
<evidence type="ECO:0000313" key="6">
    <source>
        <dbReference type="EMBL" id="GGE33064.1"/>
    </source>
</evidence>
<dbReference type="Pfam" id="PF18438">
    <property type="entry name" value="Glyco_hydro_38"/>
    <property type="match status" value="1"/>
</dbReference>
<proteinExistence type="inferred from homology"/>
<keyword evidence="7" id="KW-1185">Reference proteome</keyword>
<gene>
    <name evidence="6" type="ORF">GCM10011391_09630</name>
</gene>
<dbReference type="CDD" id="cd10814">
    <property type="entry name" value="GH38N_AMII_SpGH38_like"/>
    <property type="match status" value="1"/>
</dbReference>
<dbReference type="InterPro" id="IPR041147">
    <property type="entry name" value="GH38_C"/>
</dbReference>
<dbReference type="Gene3D" id="3.20.110.10">
    <property type="entry name" value="Glycoside hydrolase 38, N terminal domain"/>
    <property type="match status" value="1"/>
</dbReference>
<accession>A0A8J2YFL8</accession>
<keyword evidence="3" id="KW-0378">Hydrolase</keyword>
<comment type="similarity">
    <text evidence="1">Belongs to the glycosyl hydrolase 38 family.</text>
</comment>
<dbReference type="RefSeq" id="WP_188689943.1">
    <property type="nucleotide sequence ID" value="NZ_BMIR01000003.1"/>
</dbReference>
<evidence type="ECO:0000259" key="5">
    <source>
        <dbReference type="SMART" id="SM00872"/>
    </source>
</evidence>
<dbReference type="InterPro" id="IPR028995">
    <property type="entry name" value="Glyco_hydro_57/38_cen_sf"/>
</dbReference>
<dbReference type="SMART" id="SM00872">
    <property type="entry name" value="Alpha-mann_mid"/>
    <property type="match status" value="1"/>
</dbReference>
<dbReference type="InterPro" id="IPR041509">
    <property type="entry name" value="GH38_beta-1"/>
</dbReference>
<dbReference type="EMBL" id="BMIR01000003">
    <property type="protein sequence ID" value="GGE33064.1"/>
    <property type="molecule type" value="Genomic_DNA"/>
</dbReference>
<dbReference type="Pfam" id="PF07748">
    <property type="entry name" value="Glyco_hydro_38C"/>
    <property type="match status" value="1"/>
</dbReference>
<dbReference type="InterPro" id="IPR011330">
    <property type="entry name" value="Glyco_hydro/deAcase_b/a-brl"/>
</dbReference>
<evidence type="ECO:0000256" key="4">
    <source>
        <dbReference type="ARBA" id="ARBA00023295"/>
    </source>
</evidence>
<dbReference type="GO" id="GO:0004559">
    <property type="term" value="F:alpha-mannosidase activity"/>
    <property type="evidence" value="ECO:0007669"/>
    <property type="project" value="InterPro"/>
</dbReference>
<keyword evidence="4" id="KW-0326">Glycosidase</keyword>
<dbReference type="Pfam" id="PF01074">
    <property type="entry name" value="Glyco_hydro_38N"/>
    <property type="match status" value="1"/>
</dbReference>
<reference evidence="6" key="1">
    <citation type="journal article" date="2014" name="Int. J. Syst. Evol. Microbiol.">
        <title>Complete genome sequence of Corynebacterium casei LMG S-19264T (=DSM 44701T), isolated from a smear-ripened cheese.</title>
        <authorList>
            <consortium name="US DOE Joint Genome Institute (JGI-PGF)"/>
            <person name="Walter F."/>
            <person name="Albersmeier A."/>
            <person name="Kalinowski J."/>
            <person name="Ruckert C."/>
        </authorList>
    </citation>
    <scope>NUCLEOTIDE SEQUENCE</scope>
    <source>
        <strain evidence="6">CGMCC 1.15371</strain>
    </source>
</reference>
<dbReference type="Gene3D" id="2.70.98.30">
    <property type="entry name" value="Golgi alpha-mannosidase II, domain 4"/>
    <property type="match status" value="1"/>
</dbReference>
<dbReference type="AlphaFoldDB" id="A0A8J2YFL8"/>
<dbReference type="GO" id="GO:0030246">
    <property type="term" value="F:carbohydrate binding"/>
    <property type="evidence" value="ECO:0007669"/>
    <property type="project" value="InterPro"/>
</dbReference>
<dbReference type="SUPFAM" id="SSF74650">
    <property type="entry name" value="Galactose mutarotase-like"/>
    <property type="match status" value="1"/>
</dbReference>
<dbReference type="InterPro" id="IPR015341">
    <property type="entry name" value="Glyco_hydro_38_cen"/>
</dbReference>
<dbReference type="Proteomes" id="UP000628775">
    <property type="component" value="Unassembled WGS sequence"/>
</dbReference>
<dbReference type="PANTHER" id="PTHR46017:SF2">
    <property type="entry name" value="MANNOSYLGLYCERATE HYDROLASE"/>
    <property type="match status" value="1"/>
</dbReference>
<dbReference type="Pfam" id="PF17677">
    <property type="entry name" value="Glyco_hydro38C2"/>
    <property type="match status" value="1"/>
</dbReference>
<organism evidence="6 7">
    <name type="scientific">Pullulanibacillus camelliae</name>
    <dbReference type="NCBI Taxonomy" id="1707096"/>
    <lineage>
        <taxon>Bacteria</taxon>
        <taxon>Bacillati</taxon>
        <taxon>Bacillota</taxon>
        <taxon>Bacilli</taxon>
        <taxon>Bacillales</taxon>
        <taxon>Sporolactobacillaceae</taxon>
        <taxon>Pullulanibacillus</taxon>
    </lineage>
</organism>
<protein>
    <submittedName>
        <fullName evidence="6">Alpha-mannosidase</fullName>
    </submittedName>
</protein>
<dbReference type="GO" id="GO:0009313">
    <property type="term" value="P:oligosaccharide catabolic process"/>
    <property type="evidence" value="ECO:0007669"/>
    <property type="project" value="TreeGrafter"/>
</dbReference>
<dbReference type="InterPro" id="IPR000602">
    <property type="entry name" value="Glyco_hydro_38_N"/>
</dbReference>
<dbReference type="PANTHER" id="PTHR46017">
    <property type="entry name" value="ALPHA-MANNOSIDASE 2C1"/>
    <property type="match status" value="1"/>
</dbReference>
<dbReference type="InterPro" id="IPR027291">
    <property type="entry name" value="Glyco_hydro_38_N_sf"/>
</dbReference>
<dbReference type="Pfam" id="PF09261">
    <property type="entry name" value="Alpha-mann_mid"/>
    <property type="match status" value="1"/>
</dbReference>
<dbReference type="GO" id="GO:0006013">
    <property type="term" value="P:mannose metabolic process"/>
    <property type="evidence" value="ECO:0007669"/>
    <property type="project" value="InterPro"/>
</dbReference>
<dbReference type="Gene3D" id="2.60.40.2210">
    <property type="match status" value="1"/>
</dbReference>
<dbReference type="GO" id="GO:0046872">
    <property type="term" value="F:metal ion binding"/>
    <property type="evidence" value="ECO:0007669"/>
    <property type="project" value="UniProtKB-KW"/>
</dbReference>
<evidence type="ECO:0000256" key="1">
    <source>
        <dbReference type="ARBA" id="ARBA00009792"/>
    </source>
</evidence>
<sequence>MKTIHIISHSHWDREWYLPYEQHHMRLVQLMDDVLELFEQDPDFKSFHLDGQTIILEDYLQVRPEKREIIKQAIKDGKLRIGPFYILQDDFLISSEANTRNTLIGFSESKTWGKYEALGYFPDTFGNVGQVPQLLKESGLDVAVFGRGVKPTGFNNAVFDDANYTSTYSEMWWKGADGSKILGLLFANWYNNGNEIPVDKAAAKAYWDRKIADAERFASTDQLLMMNGCDHQPVQKDLSQAIKVANTLYPDITFIHSNFEEYIQAVKDQLPEDLSTVEGELTSQETDGWFTLANTASSRVYLKQKNTHVQTVLENVAEPLSAMAYDSKATYPHDQLRYAWKLLLQNHPHDSICGCSLDDVHREMMTRFAKAEEVGNFVADKALHDLVAQLNTMGFPKNSKPFVIVNTSGWKRSGIVEVKLEMKRRAFTEGSPSELFAALEAEALPDLRIINEAGDSVPAQIKGSDVAFGYELPADQFRMPYIARYVTLELFIEDMPAMSWLTYAAIPSSAVNEKQEIDRDIAGKDGRSLENEFLTVSVHQNGQLQVYDKVNHQSYDHLLTFEDTGDIGNEYIYKQAYQDQPILSSDAVAGVKLLKNGPFYGEILIHHQLEIPVSADASLEKEQMGVVDIRHRKAKRSKITGLLTLETKVRLEKGSRQVKLETTINNKMKDHRLRVLFPTGIKAITHESESIYEVACRNNKVSHVWENPTNPQHQHAFTNVHDDVHGLTVSNIGLNEYEVAQEGSEIAITLLRCVGEVGDWGYFPTPEAQCIGSQTVCYALDFHGDERDRLRSYQEAIQFKIPFTVCQTERHEGPLKAVAPFINISGEAFAVTALKRKEDAGDLLCRGYNLTSKVQPFAVNYPDKTAYLSNILEEKLKEGVPDKLTPAKIITVLWQ</sequence>
<reference evidence="6" key="2">
    <citation type="submission" date="2020-09" db="EMBL/GenBank/DDBJ databases">
        <authorList>
            <person name="Sun Q."/>
            <person name="Zhou Y."/>
        </authorList>
    </citation>
    <scope>NUCLEOTIDE SEQUENCE</scope>
    <source>
        <strain evidence="6">CGMCC 1.15371</strain>
    </source>
</reference>
<name>A0A8J2YFL8_9BACL</name>
<dbReference type="Gene3D" id="1.20.1270.50">
    <property type="entry name" value="Glycoside hydrolase family 38, central domain"/>
    <property type="match status" value="1"/>
</dbReference>
<evidence type="ECO:0000256" key="3">
    <source>
        <dbReference type="ARBA" id="ARBA00022801"/>
    </source>
</evidence>
<feature type="domain" description="Glycoside hydrolase family 38 central" evidence="5">
    <location>
        <begin position="295"/>
        <end position="368"/>
    </location>
</feature>
<dbReference type="SUPFAM" id="SSF88713">
    <property type="entry name" value="Glycoside hydrolase/deacetylase"/>
    <property type="match status" value="1"/>
</dbReference>
<evidence type="ECO:0000313" key="7">
    <source>
        <dbReference type="Proteomes" id="UP000628775"/>
    </source>
</evidence>
<comment type="caution">
    <text evidence="6">The sequence shown here is derived from an EMBL/GenBank/DDBJ whole genome shotgun (WGS) entry which is preliminary data.</text>
</comment>
<dbReference type="InterPro" id="IPR011682">
    <property type="entry name" value="Glyco_hydro_38_C"/>
</dbReference>
<dbReference type="SUPFAM" id="SSF88688">
    <property type="entry name" value="Families 57/38 glycoside transferase middle domain"/>
    <property type="match status" value="1"/>
</dbReference>
<keyword evidence="2" id="KW-0479">Metal-binding</keyword>
<dbReference type="InterPro" id="IPR011013">
    <property type="entry name" value="Gal_mutarotase_sf_dom"/>
</dbReference>